<evidence type="ECO:0000313" key="2">
    <source>
        <dbReference type="Proteomes" id="UP000050272"/>
    </source>
</evidence>
<dbReference type="EMBL" id="LGYN01000027">
    <property type="protein sequence ID" value="KPN13129.1"/>
    <property type="molecule type" value="Genomic_DNA"/>
</dbReference>
<dbReference type="Proteomes" id="UP000050272">
    <property type="component" value="Unassembled WGS sequence"/>
</dbReference>
<evidence type="ECO:0000313" key="1">
    <source>
        <dbReference type="EMBL" id="KPN13129.1"/>
    </source>
</evidence>
<accession>A0ABR5MR22</accession>
<reference evidence="1 2" key="1">
    <citation type="submission" date="2015-07" db="EMBL/GenBank/DDBJ databases">
        <title>Bacillus zhangzhouensis sp. nov. and Bacillus nanhaiticus sp. nov.</title>
        <authorList>
            <person name="Liu Y."/>
            <person name="Lai Q."/>
            <person name="Shao Z."/>
        </authorList>
    </citation>
    <scope>NUCLEOTIDE SEQUENCE [LARGE SCALE GENOMIC DNA]</scope>
    <source>
        <strain evidence="1 2">NH7I_1</strain>
    </source>
</reference>
<sequence>MGIAHFISKKHRSMDNAGDEAALVRKVFASAIDSLSFNRIVEACFLVNGGVFTAFISSS</sequence>
<name>A0ABR5MR22_9BACI</name>
<comment type="caution">
    <text evidence="1">The sequence shown here is derived from an EMBL/GenBank/DDBJ whole genome shotgun (WGS) entry which is preliminary data.</text>
</comment>
<proteinExistence type="predicted"/>
<organism evidence="1 2">
    <name type="scientific">Bacillus australimaris</name>
    <dbReference type="NCBI Taxonomy" id="1326968"/>
    <lineage>
        <taxon>Bacteria</taxon>
        <taxon>Bacillati</taxon>
        <taxon>Bacillota</taxon>
        <taxon>Bacilli</taxon>
        <taxon>Bacillales</taxon>
        <taxon>Bacillaceae</taxon>
        <taxon>Bacillus</taxon>
    </lineage>
</organism>
<keyword evidence="2" id="KW-1185">Reference proteome</keyword>
<gene>
    <name evidence="1" type="ORF">AKG37_12350</name>
</gene>
<protein>
    <submittedName>
        <fullName evidence="1">Uncharacterized protein</fullName>
    </submittedName>
</protein>